<keyword evidence="7" id="KW-0325">Glycoprotein</keyword>
<evidence type="ECO:0000313" key="9">
    <source>
        <dbReference type="EnsemblMetazoa" id="MDOA011161-PA"/>
    </source>
</evidence>
<keyword evidence="2" id="KW-1003">Cell membrane</keyword>
<dbReference type="InterPro" id="IPR052192">
    <property type="entry name" value="Insect_Ionotropic_Sensory_Rcpt"/>
</dbReference>
<protein>
    <recommendedName>
        <fullName evidence="10">Ionotropic glutamate receptor C-terminal domain-containing protein</fullName>
    </recommendedName>
</protein>
<keyword evidence="6" id="KW-0675">Receptor</keyword>
<keyword evidence="4 8" id="KW-1133">Transmembrane helix</keyword>
<evidence type="ECO:0000256" key="4">
    <source>
        <dbReference type="ARBA" id="ARBA00022989"/>
    </source>
</evidence>
<keyword evidence="5 8" id="KW-0472">Membrane</keyword>
<feature type="transmembrane region" description="Helical" evidence="8">
    <location>
        <begin position="452"/>
        <end position="474"/>
    </location>
</feature>
<evidence type="ECO:0000256" key="7">
    <source>
        <dbReference type="ARBA" id="ARBA00023180"/>
    </source>
</evidence>
<reference evidence="9" key="1">
    <citation type="submission" date="2020-05" db="UniProtKB">
        <authorList>
            <consortium name="EnsemblMetazoa"/>
        </authorList>
    </citation>
    <scope>IDENTIFICATION</scope>
    <source>
        <strain evidence="9">Aabys</strain>
    </source>
</reference>
<dbReference type="PANTHER" id="PTHR42643:SF41">
    <property type="entry name" value="IONOTROPIC RECEPTOR 20A-RELATED"/>
    <property type="match status" value="1"/>
</dbReference>
<accession>A0A1I8N3K3</accession>
<dbReference type="VEuPathDB" id="VectorBase:MDOMA2_013968"/>
<evidence type="ECO:0008006" key="10">
    <source>
        <dbReference type="Google" id="ProtNLM"/>
    </source>
</evidence>
<organism evidence="9">
    <name type="scientific">Musca domestica</name>
    <name type="common">House fly</name>
    <dbReference type="NCBI Taxonomy" id="7370"/>
    <lineage>
        <taxon>Eukaryota</taxon>
        <taxon>Metazoa</taxon>
        <taxon>Ecdysozoa</taxon>
        <taxon>Arthropoda</taxon>
        <taxon>Hexapoda</taxon>
        <taxon>Insecta</taxon>
        <taxon>Pterygota</taxon>
        <taxon>Neoptera</taxon>
        <taxon>Endopterygota</taxon>
        <taxon>Diptera</taxon>
        <taxon>Brachycera</taxon>
        <taxon>Muscomorpha</taxon>
        <taxon>Muscoidea</taxon>
        <taxon>Muscidae</taxon>
        <taxon>Musca</taxon>
    </lineage>
</organism>
<dbReference type="AlphaFoldDB" id="A0A1I8N3K3"/>
<keyword evidence="3 8" id="KW-0812">Transmembrane</keyword>
<name>A0A1I8N3K3_MUSDO</name>
<evidence type="ECO:0000256" key="5">
    <source>
        <dbReference type="ARBA" id="ARBA00023136"/>
    </source>
</evidence>
<gene>
    <name evidence="9" type="primary">101889776</name>
</gene>
<evidence type="ECO:0000256" key="8">
    <source>
        <dbReference type="SAM" id="Phobius"/>
    </source>
</evidence>
<dbReference type="GO" id="GO:0005886">
    <property type="term" value="C:plasma membrane"/>
    <property type="evidence" value="ECO:0007669"/>
    <property type="project" value="UniProtKB-SubCell"/>
</dbReference>
<dbReference type="PANTHER" id="PTHR42643">
    <property type="entry name" value="IONOTROPIC RECEPTOR 20A-RELATED"/>
    <property type="match status" value="1"/>
</dbReference>
<proteinExistence type="predicted"/>
<evidence type="ECO:0000256" key="1">
    <source>
        <dbReference type="ARBA" id="ARBA00004651"/>
    </source>
</evidence>
<evidence type="ECO:0000256" key="6">
    <source>
        <dbReference type="ARBA" id="ARBA00023170"/>
    </source>
</evidence>
<evidence type="ECO:0000256" key="3">
    <source>
        <dbReference type="ARBA" id="ARBA00022692"/>
    </source>
</evidence>
<feature type="transmembrane region" description="Helical" evidence="8">
    <location>
        <begin position="204"/>
        <end position="226"/>
    </location>
</feature>
<comment type="subcellular location">
    <subcellularLocation>
        <location evidence="1">Cell membrane</location>
        <topology evidence="1">Multi-pass membrane protein</topology>
    </subcellularLocation>
</comment>
<dbReference type="eggNOG" id="ENOG502T8SD">
    <property type="taxonomic scope" value="Eukaryota"/>
</dbReference>
<evidence type="ECO:0000256" key="2">
    <source>
        <dbReference type="ARBA" id="ARBA00022475"/>
    </source>
</evidence>
<feature type="transmembrane region" description="Helical" evidence="8">
    <location>
        <begin position="257"/>
        <end position="276"/>
    </location>
</feature>
<dbReference type="EnsemblMetazoa" id="MDOA011161-RA">
    <property type="protein sequence ID" value="MDOA011161-PA"/>
    <property type="gene ID" value="MDOA011161"/>
</dbReference>
<dbReference type="VEuPathDB" id="VectorBase:MDOA011161"/>
<sequence>MRQVRVVIFMEDSRREEELEVKEEVLKISGKYKMTNVLLSFEGATFYQLRPYPEYHWLERRFADNLPYFPQHWRNMSQKHILTYTDQTAPRTVITAVDTTMPQQGVPKMNGFVARLVLLFAELFNARLEMCCNFHWKNVTPYPVINQMVDREQLDIPMSLDPVLKGNYSYRSQVYDVGKAFLMVPCSEAFSLQEISKMLLKRNFFGYIFICGFLLTALHSLTDYLLDGQFDWRDLLINERILPGVLAQASVARKSPWLVIKITYVLLFLAGLNISAQFSARMNTLFTRPPHHRDIESLQDIEDSSMKILLESSEAKTIEKVLKPISKSLVLTNQTARYLQMRRDLNTSYGYAVNTAVWKMLRRKQNYFPHKVFCTSDKLTIFPFIHWTIRLQANSEYKEPLDYLILRVHELGLMKAWHGSTFVDMLRLKQITLANPNAKEEFFILREQDLMWIWVMEMVGLTAACAVFLLELMWPRVGDGRRLIGKCCKILLSKFCQVV</sequence>